<dbReference type="RefSeq" id="WP_240268020.1">
    <property type="nucleotide sequence ID" value="NZ_JAKSXN010000007.1"/>
</dbReference>
<dbReference type="InterPro" id="IPR018060">
    <property type="entry name" value="HTH_AraC"/>
</dbReference>
<dbReference type="PANTHER" id="PTHR40055:SF1">
    <property type="entry name" value="TRANSCRIPTIONAL REGULATOR YGIV-RELATED"/>
    <property type="match status" value="1"/>
</dbReference>
<dbReference type="PRINTS" id="PR00032">
    <property type="entry name" value="HTHARAC"/>
</dbReference>
<keyword evidence="1" id="KW-0805">Transcription regulation</keyword>
<dbReference type="InterPro" id="IPR018062">
    <property type="entry name" value="HTH_AraC-typ_CS"/>
</dbReference>
<evidence type="ECO:0000256" key="1">
    <source>
        <dbReference type="ARBA" id="ARBA00023015"/>
    </source>
</evidence>
<dbReference type="InterPro" id="IPR011256">
    <property type="entry name" value="Reg_factor_effector_dom_sf"/>
</dbReference>
<reference evidence="6" key="1">
    <citation type="journal article" date="2019" name="Int. J. Syst. Evol. Microbiol.">
        <title>The Global Catalogue of Microorganisms (GCM) 10K type strain sequencing project: providing services to taxonomists for standard genome sequencing and annotation.</title>
        <authorList>
            <consortium name="The Broad Institute Genomics Platform"/>
            <consortium name="The Broad Institute Genome Sequencing Center for Infectious Disease"/>
            <person name="Wu L."/>
            <person name="Ma J."/>
        </authorList>
    </citation>
    <scope>NUCLEOTIDE SEQUENCE [LARGE SCALE GENOMIC DNA]</scope>
    <source>
        <strain evidence="6">CCUG 48216</strain>
    </source>
</reference>
<dbReference type="InterPro" id="IPR020449">
    <property type="entry name" value="Tscrpt_reg_AraC-type_HTH"/>
</dbReference>
<dbReference type="SMART" id="SM00342">
    <property type="entry name" value="HTH_ARAC"/>
    <property type="match status" value="1"/>
</dbReference>
<dbReference type="PROSITE" id="PS01124">
    <property type="entry name" value="HTH_ARAC_FAMILY_2"/>
    <property type="match status" value="1"/>
</dbReference>
<evidence type="ECO:0000313" key="5">
    <source>
        <dbReference type="EMBL" id="MFD1181017.1"/>
    </source>
</evidence>
<dbReference type="PROSITE" id="PS00041">
    <property type="entry name" value="HTH_ARAC_FAMILY_1"/>
    <property type="match status" value="1"/>
</dbReference>
<dbReference type="Pfam" id="PF12833">
    <property type="entry name" value="HTH_18"/>
    <property type="match status" value="1"/>
</dbReference>
<dbReference type="InterPro" id="IPR029442">
    <property type="entry name" value="GyrI-like"/>
</dbReference>
<keyword evidence="6" id="KW-1185">Reference proteome</keyword>
<evidence type="ECO:0000256" key="3">
    <source>
        <dbReference type="ARBA" id="ARBA00023163"/>
    </source>
</evidence>
<dbReference type="InterPro" id="IPR009057">
    <property type="entry name" value="Homeodomain-like_sf"/>
</dbReference>
<dbReference type="InterPro" id="IPR050908">
    <property type="entry name" value="SmbC-like"/>
</dbReference>
<evidence type="ECO:0000259" key="4">
    <source>
        <dbReference type="PROSITE" id="PS01124"/>
    </source>
</evidence>
<name>A0ABW3S9Y3_9BACL</name>
<dbReference type="PANTHER" id="PTHR40055">
    <property type="entry name" value="TRANSCRIPTIONAL REGULATOR YGIV-RELATED"/>
    <property type="match status" value="1"/>
</dbReference>
<comment type="caution">
    <text evidence="5">The sequence shown here is derived from an EMBL/GenBank/DDBJ whole genome shotgun (WGS) entry which is preliminary data.</text>
</comment>
<sequence length="305" mass="35237">MINDYRDRVNQVCKYIETHLDHKLSLDQLADLSHFSKYHFSRIFASVTGDTPFAYITKQRLARAAAYLQNTDQSVLEISLRCGFESASNFNAAFKKHYGQTPTEMREQAMQDRNISLWDRNSEEAGSAPTLYDQTVKHSLLRRVWQMQATIEELPLMEVAYVRHVGSYLETYRAWARLGEWAAEHRLFPPEQSFIGISLDDPAMTEEEECRYDACVTVPNTLSRADAPPEIRFQTLPGGLYAKFTFYDTLDKFALLYQSIFGNWLPDSEYDPDDRYCLEFSMNDPAQDPEGKAKVDLYIPIKTRA</sequence>
<feature type="domain" description="HTH araC/xylS-type" evidence="4">
    <location>
        <begin position="10"/>
        <end position="108"/>
    </location>
</feature>
<dbReference type="SUPFAM" id="SSF55136">
    <property type="entry name" value="Probable bacterial effector-binding domain"/>
    <property type="match status" value="1"/>
</dbReference>
<evidence type="ECO:0000256" key="2">
    <source>
        <dbReference type="ARBA" id="ARBA00023125"/>
    </source>
</evidence>
<evidence type="ECO:0000313" key="6">
    <source>
        <dbReference type="Proteomes" id="UP001597211"/>
    </source>
</evidence>
<dbReference type="Gene3D" id="3.20.80.10">
    <property type="entry name" value="Regulatory factor, effector binding domain"/>
    <property type="match status" value="1"/>
</dbReference>
<dbReference type="Pfam" id="PF06445">
    <property type="entry name" value="GyrI-like"/>
    <property type="match status" value="1"/>
</dbReference>
<dbReference type="SMART" id="SM00871">
    <property type="entry name" value="AraC_E_bind"/>
    <property type="match status" value="1"/>
</dbReference>
<dbReference type="EMBL" id="JBHTKZ010000008">
    <property type="protein sequence ID" value="MFD1181017.1"/>
    <property type="molecule type" value="Genomic_DNA"/>
</dbReference>
<accession>A0ABW3S9Y3</accession>
<organism evidence="5 6">
    <name type="scientific">Paenibacillus timonensis</name>
    <dbReference type="NCBI Taxonomy" id="225915"/>
    <lineage>
        <taxon>Bacteria</taxon>
        <taxon>Bacillati</taxon>
        <taxon>Bacillota</taxon>
        <taxon>Bacilli</taxon>
        <taxon>Bacillales</taxon>
        <taxon>Paenibacillaceae</taxon>
        <taxon>Paenibacillus</taxon>
    </lineage>
</organism>
<dbReference type="Proteomes" id="UP001597211">
    <property type="component" value="Unassembled WGS sequence"/>
</dbReference>
<keyword evidence="3" id="KW-0804">Transcription</keyword>
<dbReference type="InterPro" id="IPR010499">
    <property type="entry name" value="AraC_E-bd"/>
</dbReference>
<keyword evidence="2" id="KW-0238">DNA-binding</keyword>
<dbReference type="SUPFAM" id="SSF46689">
    <property type="entry name" value="Homeodomain-like"/>
    <property type="match status" value="2"/>
</dbReference>
<protein>
    <submittedName>
        <fullName evidence="5">GyrI-like domain-containing protein</fullName>
    </submittedName>
</protein>
<dbReference type="Gene3D" id="1.10.10.60">
    <property type="entry name" value="Homeodomain-like"/>
    <property type="match status" value="2"/>
</dbReference>
<gene>
    <name evidence="5" type="ORF">ACFQ2Z_06580</name>
</gene>
<proteinExistence type="predicted"/>